<name>A0A8J8SZF7_HALGN</name>
<organism evidence="2 3">
    <name type="scientific">Halteria grandinella</name>
    <dbReference type="NCBI Taxonomy" id="5974"/>
    <lineage>
        <taxon>Eukaryota</taxon>
        <taxon>Sar</taxon>
        <taxon>Alveolata</taxon>
        <taxon>Ciliophora</taxon>
        <taxon>Intramacronucleata</taxon>
        <taxon>Spirotrichea</taxon>
        <taxon>Stichotrichia</taxon>
        <taxon>Sporadotrichida</taxon>
        <taxon>Halteriidae</taxon>
        <taxon>Halteria</taxon>
    </lineage>
</organism>
<dbReference type="SUPFAM" id="SSF51230">
    <property type="entry name" value="Single hybrid motif"/>
    <property type="match status" value="1"/>
</dbReference>
<proteinExistence type="predicted"/>
<keyword evidence="1" id="KW-0812">Transmembrane</keyword>
<feature type="transmembrane region" description="Helical" evidence="1">
    <location>
        <begin position="180"/>
        <end position="197"/>
    </location>
</feature>
<evidence type="ECO:0000256" key="1">
    <source>
        <dbReference type="SAM" id="Phobius"/>
    </source>
</evidence>
<comment type="caution">
    <text evidence="2">The sequence shown here is derived from an EMBL/GenBank/DDBJ whole genome shotgun (WGS) entry which is preliminary data.</text>
</comment>
<dbReference type="InterPro" id="IPR011053">
    <property type="entry name" value="Single_hybrid_motif"/>
</dbReference>
<evidence type="ECO:0000313" key="2">
    <source>
        <dbReference type="EMBL" id="TNV75918.1"/>
    </source>
</evidence>
<feature type="transmembrane region" description="Helical" evidence="1">
    <location>
        <begin position="217"/>
        <end position="240"/>
    </location>
</feature>
<protein>
    <submittedName>
        <fullName evidence="2">Uncharacterized protein</fullName>
    </submittedName>
</protein>
<reference evidence="2" key="1">
    <citation type="submission" date="2019-06" db="EMBL/GenBank/DDBJ databases">
        <authorList>
            <person name="Zheng W."/>
        </authorList>
    </citation>
    <scope>NUCLEOTIDE SEQUENCE</scope>
    <source>
        <strain evidence="2">QDHG01</strain>
    </source>
</reference>
<keyword evidence="3" id="KW-1185">Reference proteome</keyword>
<keyword evidence="1" id="KW-0472">Membrane</keyword>
<gene>
    <name evidence="2" type="ORF">FGO68_gene1934</name>
</gene>
<keyword evidence="1" id="KW-1133">Transmembrane helix</keyword>
<accession>A0A8J8SZF7</accession>
<sequence>MNKSDYNNIMLKNILFRCRVHNFSRSTLYTKNHDFIRIGFWNQKNITIGKTPAYFAMKNLIKFKLNVKEGTYDQGECFYKICSKKFTHKIKAPLPLTVTEGIRAKIDVYHYIYLSRFIEIYLIELHANYPEMGLIHAKIEDPTSLHEFMTLSQYSHYVKSLGIQNEVIQMHERFHRYNRFINVFVFLFFYSCFLSIAKYMCGGTDVFKWKHLGYGYFLTPFIAMHSIPSAYVYLSLWAFFDDPVMCKKQL</sequence>
<dbReference type="Gene3D" id="2.40.50.100">
    <property type="match status" value="1"/>
</dbReference>
<dbReference type="AlphaFoldDB" id="A0A8J8SZF7"/>
<dbReference type="EMBL" id="RRYP01014542">
    <property type="protein sequence ID" value="TNV75918.1"/>
    <property type="molecule type" value="Genomic_DNA"/>
</dbReference>
<dbReference type="Proteomes" id="UP000785679">
    <property type="component" value="Unassembled WGS sequence"/>
</dbReference>
<evidence type="ECO:0000313" key="3">
    <source>
        <dbReference type="Proteomes" id="UP000785679"/>
    </source>
</evidence>